<sequence length="234" mass="25494">MGACLGGELSHTREPRHRRRGVRRARPAGARGAKDRRAGMCSRATQPFEWCVLWLVRPRGTLSPPAHQRVGRTDRSCDVLAFPYDVHGPGLRRLLRYGPARHPRPRHLTAGVPRPPRGSGPGAPHGAQGEQAPDPRLGITETSQIMDQYTQDGEPVAVKIHTLNPKGPAAKAGLKRADWIEYIDSTGKFESGTSTDTADELNAALAKHKTGDVVKIQANRNVEGDKFVFTVTIG</sequence>
<dbReference type="Proteomes" id="UP000323454">
    <property type="component" value="Unassembled WGS sequence"/>
</dbReference>
<feature type="region of interest" description="Disordered" evidence="1">
    <location>
        <begin position="100"/>
        <end position="136"/>
    </location>
</feature>
<reference evidence="2 3" key="1">
    <citation type="submission" date="2019-09" db="EMBL/GenBank/DDBJ databases">
        <title>Goodfellowia gen. nov., a new genus of the Pseudonocardineae related to Actinoalloteichus, containing Goodfellowia coeruleoviolacea gen. nov., comb. nov. gen. nov., comb. nov.</title>
        <authorList>
            <person name="Labeda D."/>
        </authorList>
    </citation>
    <scope>NUCLEOTIDE SEQUENCE [LARGE SCALE GENOMIC DNA]</scope>
    <source>
        <strain evidence="2 3">AN110305</strain>
    </source>
</reference>
<accession>A0A5B2XE31</accession>
<dbReference type="OrthoDB" id="9812068at2"/>
<dbReference type="Gene3D" id="2.30.42.10">
    <property type="match status" value="1"/>
</dbReference>
<organism evidence="2 3">
    <name type="scientific">Solihabitans fulvus</name>
    <dbReference type="NCBI Taxonomy" id="1892852"/>
    <lineage>
        <taxon>Bacteria</taxon>
        <taxon>Bacillati</taxon>
        <taxon>Actinomycetota</taxon>
        <taxon>Actinomycetes</taxon>
        <taxon>Pseudonocardiales</taxon>
        <taxon>Pseudonocardiaceae</taxon>
        <taxon>Solihabitans</taxon>
    </lineage>
</organism>
<gene>
    <name evidence="2" type="ORF">F0L68_14750</name>
</gene>
<dbReference type="SUPFAM" id="SSF50156">
    <property type="entry name" value="PDZ domain-like"/>
    <property type="match status" value="1"/>
</dbReference>
<feature type="compositionally biased region" description="Basic residues" evidence="1">
    <location>
        <begin position="14"/>
        <end position="26"/>
    </location>
</feature>
<dbReference type="AlphaFoldDB" id="A0A5B2XE31"/>
<proteinExistence type="predicted"/>
<dbReference type="EMBL" id="VUOB01000023">
    <property type="protein sequence ID" value="KAA2261957.1"/>
    <property type="molecule type" value="Genomic_DNA"/>
</dbReference>
<evidence type="ECO:0000256" key="1">
    <source>
        <dbReference type="SAM" id="MobiDB-lite"/>
    </source>
</evidence>
<evidence type="ECO:0000313" key="2">
    <source>
        <dbReference type="EMBL" id="KAA2261957.1"/>
    </source>
</evidence>
<keyword evidence="3" id="KW-1185">Reference proteome</keyword>
<reference evidence="2 3" key="2">
    <citation type="submission" date="2019-09" db="EMBL/GenBank/DDBJ databases">
        <authorList>
            <person name="Jin C."/>
        </authorList>
    </citation>
    <scope>NUCLEOTIDE SEQUENCE [LARGE SCALE GENOMIC DNA]</scope>
    <source>
        <strain evidence="2 3">AN110305</strain>
    </source>
</reference>
<comment type="caution">
    <text evidence="2">The sequence shown here is derived from an EMBL/GenBank/DDBJ whole genome shotgun (WGS) entry which is preliminary data.</text>
</comment>
<name>A0A5B2XE31_9PSEU</name>
<protein>
    <submittedName>
        <fullName evidence="2">PDZ domain-containing protein</fullName>
    </submittedName>
</protein>
<feature type="region of interest" description="Disordered" evidence="1">
    <location>
        <begin position="1"/>
        <end position="40"/>
    </location>
</feature>
<dbReference type="InterPro" id="IPR036034">
    <property type="entry name" value="PDZ_sf"/>
</dbReference>
<evidence type="ECO:0000313" key="3">
    <source>
        <dbReference type="Proteomes" id="UP000323454"/>
    </source>
</evidence>